<evidence type="ECO:0000313" key="4">
    <source>
        <dbReference type="Proteomes" id="UP000186309"/>
    </source>
</evidence>
<dbReference type="OrthoDB" id="53343at2"/>
<reference evidence="4" key="1">
    <citation type="submission" date="2016-12" db="EMBL/GenBank/DDBJ databases">
        <title>Comparative genomics of four Isosphaeraceae planctomycetes: a common pool of plasmids and glycoside hydrolase genes.</title>
        <authorList>
            <person name="Ivanova A."/>
        </authorList>
    </citation>
    <scope>NUCLEOTIDE SEQUENCE [LARGE SCALE GENOMIC DNA]</scope>
    <source>
        <strain evidence="4">PX4</strain>
    </source>
</reference>
<organism evidence="3 4">
    <name type="scientific">Paludisphaera borealis</name>
    <dbReference type="NCBI Taxonomy" id="1387353"/>
    <lineage>
        <taxon>Bacteria</taxon>
        <taxon>Pseudomonadati</taxon>
        <taxon>Planctomycetota</taxon>
        <taxon>Planctomycetia</taxon>
        <taxon>Isosphaerales</taxon>
        <taxon>Isosphaeraceae</taxon>
        <taxon>Paludisphaera</taxon>
    </lineage>
</organism>
<keyword evidence="4" id="KW-1185">Reference proteome</keyword>
<gene>
    <name evidence="3" type="ORF">BSF38_00109</name>
</gene>
<name>A0A1U7CIH8_9BACT</name>
<accession>A0A1U7CIH8</accession>
<dbReference type="EMBL" id="CP019082">
    <property type="protein sequence ID" value="APW58708.1"/>
    <property type="molecule type" value="Genomic_DNA"/>
</dbReference>
<dbReference type="Gene3D" id="2.60.120.560">
    <property type="entry name" value="Exo-inulinase, domain 1"/>
    <property type="match status" value="1"/>
</dbReference>
<dbReference type="RefSeq" id="WP_076342986.1">
    <property type="nucleotide sequence ID" value="NZ_CP019082.1"/>
</dbReference>
<sequence length="221" mass="23893">MWIRQSSRLTAVVLAGLAAGSLAVAAVDDAKTLFDGSSPKGWILCDGKPLADKFVQADGLNPHDTGSYITVHEEKLGDFVLDFDYKLTKGCNSGVFIRVGDLKDPVYTGIEVALDDTTGTGFHDSGAFYDLVAPKVNAQKPTGDWNHMTITAKGPKIAVVLNDKEVSKIDLDQWNEAGKRPDGSNHKFSKVAIGKLARTGYFGFQDHGSDCWFKNVKVTTP</sequence>
<dbReference type="KEGG" id="pbor:BSF38_00109"/>
<feature type="chain" id="PRO_5012369101" description="3-keto-alpha-glucoside-1,2-lyase/3-keto-2-hydroxy-glucal hydratase domain-containing protein" evidence="1">
    <location>
        <begin position="26"/>
        <end position="221"/>
    </location>
</feature>
<keyword evidence="1" id="KW-0732">Signal</keyword>
<dbReference type="GO" id="GO:0016787">
    <property type="term" value="F:hydrolase activity"/>
    <property type="evidence" value="ECO:0007669"/>
    <property type="project" value="InterPro"/>
</dbReference>
<protein>
    <recommendedName>
        <fullName evidence="2">3-keto-alpha-glucoside-1,2-lyase/3-keto-2-hydroxy-glucal hydratase domain-containing protein</fullName>
    </recommendedName>
</protein>
<feature type="signal peptide" evidence="1">
    <location>
        <begin position="1"/>
        <end position="25"/>
    </location>
</feature>
<dbReference type="Proteomes" id="UP000186309">
    <property type="component" value="Chromosome"/>
</dbReference>
<evidence type="ECO:0000259" key="2">
    <source>
        <dbReference type="Pfam" id="PF06439"/>
    </source>
</evidence>
<proteinExistence type="predicted"/>
<dbReference type="Pfam" id="PF06439">
    <property type="entry name" value="3keto-disac_hyd"/>
    <property type="match status" value="1"/>
</dbReference>
<feature type="domain" description="3-keto-alpha-glucoside-1,2-lyase/3-keto-2-hydroxy-glucal hydratase" evidence="2">
    <location>
        <begin position="30"/>
        <end position="218"/>
    </location>
</feature>
<dbReference type="AlphaFoldDB" id="A0A1U7CIH8"/>
<evidence type="ECO:0000256" key="1">
    <source>
        <dbReference type="SAM" id="SignalP"/>
    </source>
</evidence>
<evidence type="ECO:0000313" key="3">
    <source>
        <dbReference type="EMBL" id="APW58708.1"/>
    </source>
</evidence>
<dbReference type="InterPro" id="IPR010496">
    <property type="entry name" value="AL/BT2_dom"/>
</dbReference>
<dbReference type="STRING" id="1387353.BSF38_00109"/>